<name>A0A1Y2BW46_9FUNG</name>
<evidence type="ECO:0000256" key="2">
    <source>
        <dbReference type="SAM" id="MobiDB-lite"/>
    </source>
</evidence>
<organism evidence="4 5">
    <name type="scientific">Neocallimastix californiae</name>
    <dbReference type="NCBI Taxonomy" id="1754190"/>
    <lineage>
        <taxon>Eukaryota</taxon>
        <taxon>Fungi</taxon>
        <taxon>Fungi incertae sedis</taxon>
        <taxon>Chytridiomycota</taxon>
        <taxon>Chytridiomycota incertae sedis</taxon>
        <taxon>Neocallimastigomycetes</taxon>
        <taxon>Neocallimastigales</taxon>
        <taxon>Neocallimastigaceae</taxon>
        <taxon>Neocallimastix</taxon>
    </lineage>
</organism>
<evidence type="ECO:0000259" key="3">
    <source>
        <dbReference type="Pfam" id="PF10419"/>
    </source>
</evidence>
<evidence type="ECO:0000313" key="4">
    <source>
        <dbReference type="EMBL" id="ORY38980.1"/>
    </source>
</evidence>
<feature type="compositionally biased region" description="Polar residues" evidence="2">
    <location>
        <begin position="517"/>
        <end position="530"/>
    </location>
</feature>
<feature type="domain" description="Transcription factor TFIIIC triple barrel" evidence="3">
    <location>
        <begin position="22"/>
        <end position="116"/>
    </location>
</feature>
<evidence type="ECO:0000256" key="1">
    <source>
        <dbReference type="SAM" id="Coils"/>
    </source>
</evidence>
<dbReference type="AlphaFoldDB" id="A0A1Y2BW46"/>
<dbReference type="STRING" id="1754190.A0A1Y2BW46"/>
<dbReference type="InterPro" id="IPR019481">
    <property type="entry name" value="TFIIIC_triple_barrel"/>
</dbReference>
<sequence>MSNKENAHNSNNMDIDNEDEWEEESTYMIMDLGSDLTIDLLKRSLEINNGYSIIGLDTDQPMFKIGNFVYKGEVDYSLGTDLIFEVDENKINKEKDNLESSIHPSNASLKQSSSVYSYLTGEDPSKSSQGLPLIPLTQTTKKMVFHSVLLEQKDDELSGKEKLPDSLLPNLSPNTLFMNKDAILNSMAVGTGDISPISISGTSSPSKSKSKTIEKITLMDAVSDIVNEKSKENKINKPINNIDLDSPETSQIFNPEMSINETNDFGSNEVSHVTTNTETPIELNNNFENNEILQFGNSSKIIELNNNDESQIIRNKNSEMSDNKVSQIVDIDSNEISKISNTENSNVITISSSVSPPILESEEDLKEKNIENKLNSIENKLNQIIISNNDSKKTTSKKTFKANLKDENIEKEKDISSLDVESNKEIRKGNIKKTENKKRNKGDEELKSKKSTTKSKVSRKKSIEDNNKSEVVIESSNINNGDSQTKEKPVARRKRSSNAIAIKKSNTTRGRKPKNPSLKSSTSNVAQKKSNTIDKYFYNNEKK</sequence>
<accession>A0A1Y2BW46</accession>
<reference evidence="4 5" key="1">
    <citation type="submission" date="2016-08" db="EMBL/GenBank/DDBJ databases">
        <title>A Parts List for Fungal Cellulosomes Revealed by Comparative Genomics.</title>
        <authorList>
            <consortium name="DOE Joint Genome Institute"/>
            <person name="Haitjema C.H."/>
            <person name="Gilmore S.P."/>
            <person name="Henske J.K."/>
            <person name="Solomon K.V."/>
            <person name="De Groot R."/>
            <person name="Kuo A."/>
            <person name="Mondo S.J."/>
            <person name="Salamov A.A."/>
            <person name="Labutti K."/>
            <person name="Zhao Z."/>
            <person name="Chiniquy J."/>
            <person name="Barry K."/>
            <person name="Brewer H.M."/>
            <person name="Purvine S.O."/>
            <person name="Wright A.T."/>
            <person name="Boxma B."/>
            <person name="Van Alen T."/>
            <person name="Hackstein J.H."/>
            <person name="Baker S.E."/>
            <person name="Grigoriev I.V."/>
            <person name="O'Malley M.A."/>
        </authorList>
    </citation>
    <scope>NUCLEOTIDE SEQUENCE [LARGE SCALE GENOMIC DNA]</scope>
    <source>
        <strain evidence="4 5">G1</strain>
    </source>
</reference>
<dbReference type="Gene3D" id="2.60.40.4370">
    <property type="match status" value="1"/>
</dbReference>
<evidence type="ECO:0000313" key="5">
    <source>
        <dbReference type="Proteomes" id="UP000193920"/>
    </source>
</evidence>
<dbReference type="EMBL" id="MCOG01000134">
    <property type="protein sequence ID" value="ORY38980.1"/>
    <property type="molecule type" value="Genomic_DNA"/>
</dbReference>
<feature type="compositionally biased region" description="Basic residues" evidence="2">
    <location>
        <begin position="449"/>
        <end position="460"/>
    </location>
</feature>
<comment type="caution">
    <text evidence="4">The sequence shown here is derived from an EMBL/GenBank/DDBJ whole genome shotgun (WGS) entry which is preliminary data.</text>
</comment>
<keyword evidence="5" id="KW-1185">Reference proteome</keyword>
<feature type="region of interest" description="Disordered" evidence="2">
    <location>
        <begin position="429"/>
        <end position="543"/>
    </location>
</feature>
<feature type="compositionally biased region" description="Polar residues" evidence="2">
    <location>
        <begin position="474"/>
        <end position="483"/>
    </location>
</feature>
<protein>
    <recommendedName>
        <fullName evidence="3">Transcription factor TFIIIC triple barrel domain-containing protein</fullName>
    </recommendedName>
</protein>
<feature type="coiled-coil region" evidence="1">
    <location>
        <begin position="367"/>
        <end position="421"/>
    </location>
</feature>
<gene>
    <name evidence="4" type="ORF">LY90DRAFT_672525</name>
</gene>
<keyword evidence="1" id="KW-0175">Coiled coil</keyword>
<dbReference type="Proteomes" id="UP000193920">
    <property type="component" value="Unassembled WGS sequence"/>
</dbReference>
<proteinExistence type="predicted"/>
<dbReference type="OrthoDB" id="1877767at2759"/>
<dbReference type="Pfam" id="PF10419">
    <property type="entry name" value="TFIIIC_sub6"/>
    <property type="match status" value="1"/>
</dbReference>